<dbReference type="Pfam" id="PF15956">
    <property type="entry name" value="DUF4760"/>
    <property type="match status" value="1"/>
</dbReference>
<sequence>MTDYEKWTLAVQIIVALAAFLSVYLVGRQIGILTSQLKATQLASEAQSIISIVEFLQASDAREARETVRATLSSLHHDSWDERHVQQASLACANYDVVAALLRVDLITNKHVIIENWAPSILHCHQVLAPYIEKKRTQAGGDRKYWSNFDWLRDQCVRS</sequence>
<keyword evidence="1" id="KW-0472">Membrane</keyword>
<name>A0A7Z1GXP4_9PSED</name>
<evidence type="ECO:0008006" key="4">
    <source>
        <dbReference type="Google" id="ProtNLM"/>
    </source>
</evidence>
<dbReference type="AlphaFoldDB" id="A0A7Z1GXP4"/>
<accession>A0A7Z1GXP4</accession>
<gene>
    <name evidence="2" type="ORF">DM05_2769</name>
</gene>
<proteinExistence type="predicted"/>
<protein>
    <recommendedName>
        <fullName evidence="4">DUF4760 domain-containing protein</fullName>
    </recommendedName>
</protein>
<keyword evidence="1" id="KW-1133">Transmembrane helix</keyword>
<organism evidence="2 3">
    <name type="scientific">Pseudomonas poae</name>
    <dbReference type="NCBI Taxonomy" id="200451"/>
    <lineage>
        <taxon>Bacteria</taxon>
        <taxon>Pseudomonadati</taxon>
        <taxon>Pseudomonadota</taxon>
        <taxon>Gammaproteobacteria</taxon>
        <taxon>Pseudomonadales</taxon>
        <taxon>Pseudomonadaceae</taxon>
        <taxon>Pseudomonas</taxon>
    </lineage>
</organism>
<dbReference type="EMBL" id="PDJN01000001">
    <property type="protein sequence ID" value="PFG72378.1"/>
    <property type="molecule type" value="Genomic_DNA"/>
</dbReference>
<dbReference type="InterPro" id="IPR031876">
    <property type="entry name" value="DUF4760"/>
</dbReference>
<keyword evidence="1" id="KW-0812">Transmembrane</keyword>
<evidence type="ECO:0000313" key="2">
    <source>
        <dbReference type="EMBL" id="PFG72378.1"/>
    </source>
</evidence>
<comment type="caution">
    <text evidence="2">The sequence shown here is derived from an EMBL/GenBank/DDBJ whole genome shotgun (WGS) entry which is preliminary data.</text>
</comment>
<reference evidence="2 3" key="2">
    <citation type="submission" date="2017-10" db="EMBL/GenBank/DDBJ databases">
        <title>Bacterial endophytes that colonize and modify switchgrass growth.</title>
        <authorList>
            <person name="Debolt S."/>
        </authorList>
    </citation>
    <scope>NUCLEOTIDE SEQUENCE [LARGE SCALE GENOMIC DNA]</scope>
    <source>
        <strain evidence="2 3">A2-S9</strain>
    </source>
</reference>
<dbReference type="Proteomes" id="UP000221580">
    <property type="component" value="Unassembled WGS sequence"/>
</dbReference>
<evidence type="ECO:0000256" key="1">
    <source>
        <dbReference type="SAM" id="Phobius"/>
    </source>
</evidence>
<dbReference type="RefSeq" id="WP_053139554.1">
    <property type="nucleotide sequence ID" value="NZ_PDJN01000001.1"/>
</dbReference>
<reference evidence="2 3" key="1">
    <citation type="submission" date="2017-09" db="EMBL/GenBank/DDBJ databases">
        <authorList>
            <person name="DeBolt S."/>
            <person name="Huntemann M."/>
            <person name="Clum A."/>
            <person name="Pillay M."/>
            <person name="Palaniappan K."/>
            <person name="Varghese N."/>
            <person name="Mikhailova N."/>
            <person name="Stamatis D."/>
            <person name="Reddy T."/>
            <person name="Daum C."/>
            <person name="Shapiro N."/>
            <person name="Ivanova N."/>
            <person name="Kyrpides N."/>
            <person name="Woyke T."/>
        </authorList>
    </citation>
    <scope>NUCLEOTIDE SEQUENCE [LARGE SCALE GENOMIC DNA]</scope>
    <source>
        <strain evidence="2 3">A2-S9</strain>
    </source>
</reference>
<evidence type="ECO:0000313" key="3">
    <source>
        <dbReference type="Proteomes" id="UP000221580"/>
    </source>
</evidence>
<feature type="transmembrane region" description="Helical" evidence="1">
    <location>
        <begin position="6"/>
        <end position="27"/>
    </location>
</feature>